<organism evidence="1 2">
    <name type="scientific">Mycobacterium simiae</name>
    <name type="common">Mycobacterium habana</name>
    <dbReference type="NCBI Taxonomy" id="1784"/>
    <lineage>
        <taxon>Bacteria</taxon>
        <taxon>Bacillati</taxon>
        <taxon>Actinomycetota</taxon>
        <taxon>Actinomycetes</taxon>
        <taxon>Mycobacteriales</taxon>
        <taxon>Mycobacteriaceae</taxon>
        <taxon>Mycobacterium</taxon>
        <taxon>Mycobacterium simiae complex</taxon>
    </lineage>
</organism>
<accession>A0A1X0XIB2</accession>
<evidence type="ECO:0000313" key="2">
    <source>
        <dbReference type="Proteomes" id="UP000193040"/>
    </source>
</evidence>
<gene>
    <name evidence="1" type="ORF">B5M45_30980</name>
</gene>
<protein>
    <submittedName>
        <fullName evidence="1">Uncharacterized protein</fullName>
    </submittedName>
</protein>
<dbReference type="AlphaFoldDB" id="A0A1X0XIB2"/>
<name>A0A1X0XIB2_MYCSI</name>
<dbReference type="EMBL" id="MZZM01000046">
    <property type="protein sequence ID" value="ORJ52613.1"/>
    <property type="molecule type" value="Genomic_DNA"/>
</dbReference>
<proteinExistence type="predicted"/>
<dbReference type="Proteomes" id="UP000193040">
    <property type="component" value="Unassembled WGS sequence"/>
</dbReference>
<evidence type="ECO:0000313" key="1">
    <source>
        <dbReference type="EMBL" id="ORJ52613.1"/>
    </source>
</evidence>
<sequence>MTVMVRTGDAPLSDKIVDRVSSVHPASYSPATSAAFTATAQIEIVGYVIGTALGDRGGRGLPSPYRVVIRRGGKLVGEGCRGTRSPGLVLCTKHFQ</sequence>
<keyword evidence="2" id="KW-1185">Reference proteome</keyword>
<reference evidence="1 2" key="1">
    <citation type="submission" date="2017-03" db="EMBL/GenBank/DDBJ databases">
        <title>Genomic insights into Mycobacterium simiae human colonization.</title>
        <authorList>
            <person name="Steffani J.L."/>
            <person name="Brunck M.E."/>
            <person name="Cruz E."/>
            <person name="Montiel R."/>
            <person name="Barona F."/>
        </authorList>
    </citation>
    <scope>NUCLEOTIDE SEQUENCE [LARGE SCALE GENOMIC DNA]</scope>
    <source>
        <strain evidence="1 2">MsiGto</strain>
    </source>
</reference>
<comment type="caution">
    <text evidence="1">The sequence shown here is derived from an EMBL/GenBank/DDBJ whole genome shotgun (WGS) entry which is preliminary data.</text>
</comment>